<reference evidence="6" key="1">
    <citation type="submission" date="2020-02" db="EMBL/GenBank/DDBJ databases">
        <authorList>
            <person name="Meier V. D."/>
        </authorList>
    </citation>
    <scope>NUCLEOTIDE SEQUENCE</scope>
    <source>
        <strain evidence="6">AVDCRST_MAG59</strain>
    </source>
</reference>
<dbReference type="Pfam" id="PF04191">
    <property type="entry name" value="PEMT"/>
    <property type="match status" value="1"/>
</dbReference>
<keyword evidence="2 5" id="KW-0812">Transmembrane</keyword>
<keyword evidence="3 5" id="KW-1133">Transmembrane helix</keyword>
<accession>A0A6J4V301</accession>
<feature type="transmembrane region" description="Helical" evidence="5">
    <location>
        <begin position="94"/>
        <end position="118"/>
    </location>
</feature>
<sequence>MSDLRPDTAGVIAPPPLVFGAAVGIGLLLNRARPLPILPPAVGKPLGAVLAAAGIGLGLAAVRALQGAGTNVDPYEQTSAIVESGPYGFSRNPIYVAMGLLGAGIGLLANAGWILALLPAAVAVVQKGVVEREEAYLTRLFPDAYPAYKGRVRRWF</sequence>
<comment type="subcellular location">
    <subcellularLocation>
        <location evidence="1">Endomembrane system</location>
        <topology evidence="1">Multi-pass membrane protein</topology>
    </subcellularLocation>
</comment>
<name>A0A6J4V301_9BACT</name>
<feature type="transmembrane region" description="Helical" evidence="5">
    <location>
        <begin position="41"/>
        <end position="65"/>
    </location>
</feature>
<evidence type="ECO:0008006" key="7">
    <source>
        <dbReference type="Google" id="ProtNLM"/>
    </source>
</evidence>
<evidence type="ECO:0000313" key="6">
    <source>
        <dbReference type="EMBL" id="CAA9568007.1"/>
    </source>
</evidence>
<evidence type="ECO:0000256" key="5">
    <source>
        <dbReference type="SAM" id="Phobius"/>
    </source>
</evidence>
<feature type="transmembrane region" description="Helical" evidence="5">
    <location>
        <begin position="12"/>
        <end position="29"/>
    </location>
</feature>
<evidence type="ECO:0000256" key="2">
    <source>
        <dbReference type="ARBA" id="ARBA00022692"/>
    </source>
</evidence>
<dbReference type="GO" id="GO:0012505">
    <property type="term" value="C:endomembrane system"/>
    <property type="evidence" value="ECO:0007669"/>
    <property type="project" value="UniProtKB-SubCell"/>
</dbReference>
<proteinExistence type="predicted"/>
<gene>
    <name evidence="6" type="ORF">AVDCRST_MAG59-3223</name>
</gene>
<organism evidence="6">
    <name type="scientific">uncultured Thermomicrobiales bacterium</name>
    <dbReference type="NCBI Taxonomy" id="1645740"/>
    <lineage>
        <taxon>Bacteria</taxon>
        <taxon>Pseudomonadati</taxon>
        <taxon>Thermomicrobiota</taxon>
        <taxon>Thermomicrobia</taxon>
        <taxon>Thermomicrobiales</taxon>
        <taxon>environmental samples</taxon>
    </lineage>
</organism>
<dbReference type="Gene3D" id="1.20.120.1630">
    <property type="match status" value="1"/>
</dbReference>
<evidence type="ECO:0000256" key="1">
    <source>
        <dbReference type="ARBA" id="ARBA00004127"/>
    </source>
</evidence>
<evidence type="ECO:0000256" key="4">
    <source>
        <dbReference type="ARBA" id="ARBA00023136"/>
    </source>
</evidence>
<dbReference type="AlphaFoldDB" id="A0A6J4V301"/>
<protein>
    <recommendedName>
        <fullName evidence="7">Isoprenylcysteine carboxylmethyltransferase family protein</fullName>
    </recommendedName>
</protein>
<keyword evidence="4 5" id="KW-0472">Membrane</keyword>
<dbReference type="InterPro" id="IPR007318">
    <property type="entry name" value="Phopholipid_MeTrfase"/>
</dbReference>
<evidence type="ECO:0000256" key="3">
    <source>
        <dbReference type="ARBA" id="ARBA00022989"/>
    </source>
</evidence>
<dbReference type="EMBL" id="CADCWF010000222">
    <property type="protein sequence ID" value="CAA9568007.1"/>
    <property type="molecule type" value="Genomic_DNA"/>
</dbReference>